<keyword evidence="2" id="KW-1185">Reference proteome</keyword>
<evidence type="ECO:0000313" key="1">
    <source>
        <dbReference type="EMBL" id="TCT11733.1"/>
    </source>
</evidence>
<dbReference type="Proteomes" id="UP000295678">
    <property type="component" value="Unassembled WGS sequence"/>
</dbReference>
<dbReference type="Pfam" id="PF10098">
    <property type="entry name" value="DUF2336"/>
    <property type="match status" value="1"/>
</dbReference>
<name>A0A4R3MF88_9HYPH</name>
<dbReference type="EMBL" id="SMAK01000003">
    <property type="protein sequence ID" value="TCT11733.1"/>
    <property type="molecule type" value="Genomic_DNA"/>
</dbReference>
<dbReference type="OrthoDB" id="7888976at2"/>
<accession>A0A4R3MF88</accession>
<gene>
    <name evidence="1" type="ORF">EDC22_10343</name>
</gene>
<organism evidence="1 2">
    <name type="scientific">Tepidamorphus gemmatus</name>
    <dbReference type="NCBI Taxonomy" id="747076"/>
    <lineage>
        <taxon>Bacteria</taxon>
        <taxon>Pseudomonadati</taxon>
        <taxon>Pseudomonadota</taxon>
        <taxon>Alphaproteobacteria</taxon>
        <taxon>Hyphomicrobiales</taxon>
        <taxon>Tepidamorphaceae</taxon>
        <taxon>Tepidamorphus</taxon>
    </lineage>
</organism>
<sequence length="361" mass="40210">MNLIEELQSMQRQIDPARRRQMLSAFADLFFDSAEHYSDRLLIQYSDVLADLLQRVDPETRAEIAERIADAPHASQALHLFLAQAELDVAAPVLRRSRVLGDEALVQIATNKSEGHRLAIAMREHLSETVTDVLVEFGEPTVLQAVTLNLGAEISELSFGRLAEFAEKDEGLLDAMSQRPDLPGAAADRILRLLPAEARSRLATLLAADRESVRPLLSQAAWVARQQRLDRALERLEAKGLIRQIAEGELPRDVVVKWLAGKDRVLDLALVFAELAEFRESVMTSCLLKADNGPLVVLMRSLDLSEDAVRSVAVMRCRRLSLPLCERDQLLARWHAIQPETAKRAMRFTRLRASHGAAAAA</sequence>
<proteinExistence type="predicted"/>
<dbReference type="AlphaFoldDB" id="A0A4R3MF88"/>
<dbReference type="InterPro" id="IPR019285">
    <property type="entry name" value="DUF2336"/>
</dbReference>
<evidence type="ECO:0000313" key="2">
    <source>
        <dbReference type="Proteomes" id="UP000295678"/>
    </source>
</evidence>
<protein>
    <submittedName>
        <fullName evidence="1">Uncharacterized protein DUF2336</fullName>
    </submittedName>
</protein>
<reference evidence="1 2" key="1">
    <citation type="submission" date="2019-03" db="EMBL/GenBank/DDBJ databases">
        <title>Genomic Encyclopedia of Type Strains, Phase IV (KMG-IV): sequencing the most valuable type-strain genomes for metagenomic binning, comparative biology and taxonomic classification.</title>
        <authorList>
            <person name="Goeker M."/>
        </authorList>
    </citation>
    <scope>NUCLEOTIDE SEQUENCE [LARGE SCALE GENOMIC DNA]</scope>
    <source>
        <strain evidence="1 2">DSM 19345</strain>
    </source>
</reference>
<dbReference type="RefSeq" id="WP_132805651.1">
    <property type="nucleotide sequence ID" value="NZ_SMAK01000003.1"/>
</dbReference>
<comment type="caution">
    <text evidence="1">The sequence shown here is derived from an EMBL/GenBank/DDBJ whole genome shotgun (WGS) entry which is preliminary data.</text>
</comment>